<dbReference type="InterPro" id="IPR018253">
    <property type="entry name" value="DnaJ_domain_CS"/>
</dbReference>
<evidence type="ECO:0008006" key="6">
    <source>
        <dbReference type="Google" id="ProtNLM"/>
    </source>
</evidence>
<dbReference type="InterPro" id="IPR036869">
    <property type="entry name" value="J_dom_sf"/>
</dbReference>
<dbReference type="InterPro" id="IPR011990">
    <property type="entry name" value="TPR-like_helical_dom_sf"/>
</dbReference>
<sequence length="463" mass="48941">MARPGALRCAALALSLAAAWSSECVDEHTECPGWAADGECRRNGAWMRTHCVRSCGGCDPLAVRAALLGEGAYSVHVGRLQNPTGRSHRRDYHPLHAAARCNATRACLGFSMQTARRAGASPYGVEVARVEFGFAPSGAAVNETLGWVSFLKRGGGGGGGGWAEAQTAAYHLRAAELLLEEGARGARGAVAHADAALAAGGAAASAYLLRGRAQLRLGGGAAAAADAAAGLAAREGDEACGALRRVAEAYADAMEAGAALEARRQWADAAERYGAAAAAVEGEGEPAALLRALCRAQLKARRYGEAAGWCGRAAEASPADVDVLLRHVDARWANGEEHAALQLLKAALVRLRRHDRVEEVRDKALELEDLIKSRRKVDYYQHLGVPRSASAAEIKKAYHALAMKWHPDRAAGDEVGKHEEMFKKISAAYEILGDKDLRSRYDAGEDVEAVLFSQGQQAAHDEL</sequence>
<dbReference type="CDD" id="cd06257">
    <property type="entry name" value="DnaJ"/>
    <property type="match status" value="1"/>
</dbReference>
<comment type="caution">
    <text evidence="4">The sequence shown here is derived from an EMBL/GenBank/DDBJ whole genome shotgun (WGS) entry which is preliminary data.</text>
</comment>
<feature type="domain" description="J" evidence="2">
    <location>
        <begin position="378"/>
        <end position="445"/>
    </location>
</feature>
<dbReference type="PROSITE" id="PS51670">
    <property type="entry name" value="SHKT"/>
    <property type="match status" value="1"/>
</dbReference>
<dbReference type="AlphaFoldDB" id="A0AB34IV75"/>
<dbReference type="Gene3D" id="1.10.287.110">
    <property type="entry name" value="DnaJ domain"/>
    <property type="match status" value="1"/>
</dbReference>
<dbReference type="EMBL" id="JBGBPQ010000017">
    <property type="protein sequence ID" value="KAL1507797.1"/>
    <property type="molecule type" value="Genomic_DNA"/>
</dbReference>
<keyword evidence="1" id="KW-0732">Signal</keyword>
<reference evidence="4 5" key="1">
    <citation type="journal article" date="2024" name="Science">
        <title>Giant polyketide synthase enzymes in the biosynthesis of giant marine polyether toxins.</title>
        <authorList>
            <person name="Fallon T.R."/>
            <person name="Shende V.V."/>
            <person name="Wierzbicki I.H."/>
            <person name="Pendleton A.L."/>
            <person name="Watervoot N.F."/>
            <person name="Auber R.P."/>
            <person name="Gonzalez D.J."/>
            <person name="Wisecaver J.H."/>
            <person name="Moore B.S."/>
        </authorList>
    </citation>
    <scope>NUCLEOTIDE SEQUENCE [LARGE SCALE GENOMIC DNA]</scope>
    <source>
        <strain evidence="4 5">12B1</strain>
    </source>
</reference>
<protein>
    <recommendedName>
        <fullName evidence="6">J domain-containing protein</fullName>
    </recommendedName>
</protein>
<feature type="domain" description="ShKT" evidence="3">
    <location>
        <begin position="24"/>
        <end position="58"/>
    </location>
</feature>
<evidence type="ECO:0000259" key="2">
    <source>
        <dbReference type="PROSITE" id="PS50076"/>
    </source>
</evidence>
<dbReference type="Gene3D" id="1.10.10.1940">
    <property type="match status" value="1"/>
</dbReference>
<dbReference type="SMART" id="SM00254">
    <property type="entry name" value="ShKT"/>
    <property type="match status" value="1"/>
</dbReference>
<dbReference type="PRINTS" id="PR00625">
    <property type="entry name" value="JDOMAIN"/>
</dbReference>
<evidence type="ECO:0000259" key="3">
    <source>
        <dbReference type="PROSITE" id="PS51670"/>
    </source>
</evidence>
<dbReference type="InterPro" id="IPR001623">
    <property type="entry name" value="DnaJ_domain"/>
</dbReference>
<dbReference type="InterPro" id="IPR052758">
    <property type="entry name" value="SRC_co-chaperone"/>
</dbReference>
<dbReference type="Pfam" id="PF00226">
    <property type="entry name" value="DnaJ"/>
    <property type="match status" value="1"/>
</dbReference>
<dbReference type="InterPro" id="IPR003582">
    <property type="entry name" value="ShKT_dom"/>
</dbReference>
<dbReference type="SMART" id="SM00271">
    <property type="entry name" value="DnaJ"/>
    <property type="match status" value="1"/>
</dbReference>
<name>A0AB34IV75_PRYPA</name>
<dbReference type="Pfam" id="PF01549">
    <property type="entry name" value="ShK"/>
    <property type="match status" value="1"/>
</dbReference>
<dbReference type="PROSITE" id="PS00636">
    <property type="entry name" value="DNAJ_1"/>
    <property type="match status" value="1"/>
</dbReference>
<dbReference type="Gene3D" id="1.25.40.10">
    <property type="entry name" value="Tetratricopeptide repeat domain"/>
    <property type="match status" value="1"/>
</dbReference>
<accession>A0AB34IV75</accession>
<proteinExistence type="predicted"/>
<evidence type="ECO:0000256" key="1">
    <source>
        <dbReference type="SAM" id="SignalP"/>
    </source>
</evidence>
<evidence type="ECO:0000313" key="5">
    <source>
        <dbReference type="Proteomes" id="UP001515480"/>
    </source>
</evidence>
<gene>
    <name evidence="4" type="ORF">AB1Y20_007407</name>
</gene>
<feature type="chain" id="PRO_5044232886" description="J domain-containing protein" evidence="1">
    <location>
        <begin position="22"/>
        <end position="463"/>
    </location>
</feature>
<dbReference type="SUPFAM" id="SSF48452">
    <property type="entry name" value="TPR-like"/>
    <property type="match status" value="1"/>
</dbReference>
<organism evidence="4 5">
    <name type="scientific">Prymnesium parvum</name>
    <name type="common">Toxic golden alga</name>
    <dbReference type="NCBI Taxonomy" id="97485"/>
    <lineage>
        <taxon>Eukaryota</taxon>
        <taxon>Haptista</taxon>
        <taxon>Haptophyta</taxon>
        <taxon>Prymnesiophyceae</taxon>
        <taxon>Prymnesiales</taxon>
        <taxon>Prymnesiaceae</taxon>
        <taxon>Prymnesium</taxon>
    </lineage>
</organism>
<dbReference type="PANTHER" id="PTHR44200:SF3">
    <property type="entry name" value="PROTEIN DNAJ, PUTATIVE-RELATED"/>
    <property type="match status" value="1"/>
</dbReference>
<evidence type="ECO:0000313" key="4">
    <source>
        <dbReference type="EMBL" id="KAL1507797.1"/>
    </source>
</evidence>
<keyword evidence="5" id="KW-1185">Reference proteome</keyword>
<feature type="signal peptide" evidence="1">
    <location>
        <begin position="1"/>
        <end position="21"/>
    </location>
</feature>
<dbReference type="PANTHER" id="PTHR44200">
    <property type="entry name" value="DNAJ HOMOLOG SUBFAMILY C MEMBER 7"/>
    <property type="match status" value="1"/>
</dbReference>
<dbReference type="PROSITE" id="PS50076">
    <property type="entry name" value="DNAJ_2"/>
    <property type="match status" value="1"/>
</dbReference>
<dbReference type="Proteomes" id="UP001515480">
    <property type="component" value="Unassembled WGS sequence"/>
</dbReference>
<dbReference type="SUPFAM" id="SSF46565">
    <property type="entry name" value="Chaperone J-domain"/>
    <property type="match status" value="1"/>
</dbReference>